<reference evidence="1" key="1">
    <citation type="submission" date="2014-11" db="EMBL/GenBank/DDBJ databases">
        <authorList>
            <person name="Amaro Gonzalez C."/>
        </authorList>
    </citation>
    <scope>NUCLEOTIDE SEQUENCE</scope>
</reference>
<sequence>MSHGTRIDPAREM</sequence>
<evidence type="ECO:0000313" key="1">
    <source>
        <dbReference type="EMBL" id="JAH84469.1"/>
    </source>
</evidence>
<name>A0A0E9W254_ANGAN</name>
<organism evidence="1">
    <name type="scientific">Anguilla anguilla</name>
    <name type="common">European freshwater eel</name>
    <name type="synonym">Muraena anguilla</name>
    <dbReference type="NCBI Taxonomy" id="7936"/>
    <lineage>
        <taxon>Eukaryota</taxon>
        <taxon>Metazoa</taxon>
        <taxon>Chordata</taxon>
        <taxon>Craniata</taxon>
        <taxon>Vertebrata</taxon>
        <taxon>Euteleostomi</taxon>
        <taxon>Actinopterygii</taxon>
        <taxon>Neopterygii</taxon>
        <taxon>Teleostei</taxon>
        <taxon>Anguilliformes</taxon>
        <taxon>Anguillidae</taxon>
        <taxon>Anguilla</taxon>
    </lineage>
</organism>
<accession>A0A0E9W254</accession>
<dbReference type="EMBL" id="GBXM01024108">
    <property type="protein sequence ID" value="JAH84469.1"/>
    <property type="molecule type" value="Transcribed_RNA"/>
</dbReference>
<proteinExistence type="predicted"/>
<protein>
    <submittedName>
        <fullName evidence="1">Uncharacterized protein</fullName>
    </submittedName>
</protein>
<reference evidence="1" key="2">
    <citation type="journal article" date="2015" name="Fish Shellfish Immunol.">
        <title>Early steps in the European eel (Anguilla anguilla)-Vibrio vulnificus interaction in the gills: Role of the RtxA13 toxin.</title>
        <authorList>
            <person name="Callol A."/>
            <person name="Pajuelo D."/>
            <person name="Ebbesson L."/>
            <person name="Teles M."/>
            <person name="MacKenzie S."/>
            <person name="Amaro C."/>
        </authorList>
    </citation>
    <scope>NUCLEOTIDE SEQUENCE</scope>
</reference>